<dbReference type="Proteomes" id="UP001271769">
    <property type="component" value="Unassembled WGS sequence"/>
</dbReference>
<accession>A0ABU5E0R8</accession>
<feature type="region of interest" description="Disordered" evidence="1">
    <location>
        <begin position="1"/>
        <end position="21"/>
    </location>
</feature>
<gene>
    <name evidence="3" type="ORF">SMD31_14430</name>
</gene>
<evidence type="ECO:0000313" key="3">
    <source>
        <dbReference type="EMBL" id="MDY0873135.1"/>
    </source>
</evidence>
<reference evidence="3 4" key="1">
    <citation type="journal article" date="2013" name="Antonie Van Leeuwenhoek">
        <title>Dongia rigui sp. nov., isolated from freshwater of a large wetland in Korea.</title>
        <authorList>
            <person name="Baik K.S."/>
            <person name="Hwang Y.M."/>
            <person name="Choi J.S."/>
            <person name="Kwon J."/>
            <person name="Seong C.N."/>
        </authorList>
    </citation>
    <scope>NUCLEOTIDE SEQUENCE [LARGE SCALE GENOMIC DNA]</scope>
    <source>
        <strain evidence="3 4">04SU4-P</strain>
    </source>
</reference>
<name>A0ABU5E0R8_9PROT</name>
<protein>
    <submittedName>
        <fullName evidence="3">Uncharacterized protein</fullName>
    </submittedName>
</protein>
<keyword evidence="4" id="KW-1185">Reference proteome</keyword>
<dbReference type="RefSeq" id="WP_320501600.1">
    <property type="nucleotide sequence ID" value="NZ_JAXCLX010000002.1"/>
</dbReference>
<dbReference type="SUPFAM" id="SSF52266">
    <property type="entry name" value="SGNH hydrolase"/>
    <property type="match status" value="1"/>
</dbReference>
<dbReference type="EMBL" id="JAXCLX010000002">
    <property type="protein sequence ID" value="MDY0873135.1"/>
    <property type="molecule type" value="Genomic_DNA"/>
</dbReference>
<organism evidence="3 4">
    <name type="scientific">Dongia rigui</name>
    <dbReference type="NCBI Taxonomy" id="940149"/>
    <lineage>
        <taxon>Bacteria</taxon>
        <taxon>Pseudomonadati</taxon>
        <taxon>Pseudomonadota</taxon>
        <taxon>Alphaproteobacteria</taxon>
        <taxon>Rhodospirillales</taxon>
        <taxon>Dongiaceae</taxon>
        <taxon>Dongia</taxon>
    </lineage>
</organism>
<evidence type="ECO:0000313" key="4">
    <source>
        <dbReference type="Proteomes" id="UP001271769"/>
    </source>
</evidence>
<feature type="transmembrane region" description="Helical" evidence="2">
    <location>
        <begin position="33"/>
        <end position="56"/>
    </location>
</feature>
<keyword evidence="2" id="KW-0812">Transmembrane</keyword>
<keyword evidence="2" id="KW-1133">Transmembrane helix</keyword>
<evidence type="ECO:0000256" key="1">
    <source>
        <dbReference type="SAM" id="MobiDB-lite"/>
    </source>
</evidence>
<keyword evidence="2" id="KW-0472">Membrane</keyword>
<sequence>MTQDILNADRTTDSPPSTTEAESVNRRSFHIRYAAMFFSPMLVVVVIVGALYAFLWRTLETIGPVTAARLQDKTGDLYGAALFYRPFAYKLERYRLTSPDILLVGSSRVMQFAGEVFNVPVLNSGGASNTLDQTVGFIRAALAVHKPKAILIGLDFWWFNPSRDDDIDATGDMSDDVDLSLSQLFAPLQWVSEGSLRAGSFFEALLPVKDLAPGIGAFAKFGGRGWDVYGRYDYGTLLDGGMQSDDRHFKRTLKRLQSAKISSKLNVRVSPSAEKIDELRQLLAELDGQSIEVVLFLPPLAGSVLQAIEQDPESRLIPLWRDAMANLGARVFDFTDPQALGSNDCEFVDGFHGGAVTYMRILDAIADYGDTILSRAIDRDMVAGLIATNAGHARVNELLPGDAPPEIDFLDLGCPKAL</sequence>
<evidence type="ECO:0000256" key="2">
    <source>
        <dbReference type="SAM" id="Phobius"/>
    </source>
</evidence>
<comment type="caution">
    <text evidence="3">The sequence shown here is derived from an EMBL/GenBank/DDBJ whole genome shotgun (WGS) entry which is preliminary data.</text>
</comment>
<proteinExistence type="predicted"/>